<organism evidence="6 7">
    <name type="scientific">Lactuca saligna</name>
    <name type="common">Willowleaf lettuce</name>
    <dbReference type="NCBI Taxonomy" id="75948"/>
    <lineage>
        <taxon>Eukaryota</taxon>
        <taxon>Viridiplantae</taxon>
        <taxon>Streptophyta</taxon>
        <taxon>Embryophyta</taxon>
        <taxon>Tracheophyta</taxon>
        <taxon>Spermatophyta</taxon>
        <taxon>Magnoliopsida</taxon>
        <taxon>eudicotyledons</taxon>
        <taxon>Gunneridae</taxon>
        <taxon>Pentapetalae</taxon>
        <taxon>asterids</taxon>
        <taxon>campanulids</taxon>
        <taxon>Asterales</taxon>
        <taxon>Asteraceae</taxon>
        <taxon>Cichorioideae</taxon>
        <taxon>Cichorieae</taxon>
        <taxon>Lactucinae</taxon>
        <taxon>Lactuca</taxon>
    </lineage>
</organism>
<feature type="repeat" description="WD" evidence="3">
    <location>
        <begin position="505"/>
        <end position="540"/>
    </location>
</feature>
<keyword evidence="7" id="KW-1185">Reference proteome</keyword>
<keyword evidence="1 3" id="KW-0853">WD repeat</keyword>
<reference evidence="6" key="1">
    <citation type="submission" date="2023-04" db="EMBL/GenBank/DDBJ databases">
        <authorList>
            <person name="Vijverberg K."/>
            <person name="Xiong W."/>
            <person name="Schranz E."/>
        </authorList>
    </citation>
    <scope>NUCLEOTIDE SEQUENCE</scope>
</reference>
<protein>
    <recommendedName>
        <fullName evidence="5">CTLH domain-containing protein</fullName>
    </recommendedName>
</protein>
<dbReference type="SUPFAM" id="SSF50978">
    <property type="entry name" value="WD40 repeat-like"/>
    <property type="match status" value="1"/>
</dbReference>
<dbReference type="PANTHER" id="PTHR22838">
    <property type="entry name" value="WD REPEAT PROTEIN 26-RELATED"/>
    <property type="match status" value="1"/>
</dbReference>
<dbReference type="InterPro" id="IPR006595">
    <property type="entry name" value="CTLH_C"/>
</dbReference>
<evidence type="ECO:0000256" key="4">
    <source>
        <dbReference type="SAM" id="MobiDB-lite"/>
    </source>
</evidence>
<sequence>MGGVEANQPPSKRIKVKRSSSSPSDIIESSDLDSPMAESLADDTIGYKGVRKVEFVRLVAESLHSLGYKKTSEYLEKESGITLSSSEVTEFTQQILDGNWDESLNSLRKISGLDESVVKSSSFVILEQKFLQLLNEHKVENALSALRNEISPLSINVNRICELSSFLLLSNQRTIKPKPRSEVLRDLQKLFPPNVMIPELRLLHLVEQAVDLQRDSCSFHNSLNGDTSLFIDHNCGKGQIPLHTSQILCHHRDEVWFLEFSHNGKFLASSSKDRSVVIWDVDLDGKLKIKYELLGHKQSVSCVSWSPCDNQLLTCGVEEVVMRWDVFSGKVLYVYDKNDLGMISCGWSPDGQRVFTGINDKSITMWDLNGNELESWKGQKTLRISDLQITGDGKFIISICRETMILIFNRESGDERLIKEDHNIVSFSLSKDNKFLLVSLVNQEIHLWSIEASIRILGKYKGHKCSRFVVRACFGGLGEGFVASGSEDSRVFIWHRDTGDVIERLEGHSGAVNCTSWNPVNPHMLASASDDRTIRIWGLNHVDVSMLNAHALIEVDESYVSD</sequence>
<keyword evidence="2" id="KW-0677">Repeat</keyword>
<dbReference type="InterPro" id="IPR019775">
    <property type="entry name" value="WD40_repeat_CS"/>
</dbReference>
<dbReference type="Proteomes" id="UP001177003">
    <property type="component" value="Chromosome 1"/>
</dbReference>
<dbReference type="Gene3D" id="2.130.10.10">
    <property type="entry name" value="YVTN repeat-like/Quinoprotein amine dehydrogenase"/>
    <property type="match status" value="1"/>
</dbReference>
<evidence type="ECO:0000256" key="1">
    <source>
        <dbReference type="ARBA" id="ARBA00022574"/>
    </source>
</evidence>
<dbReference type="PROSITE" id="PS50082">
    <property type="entry name" value="WD_REPEATS_2"/>
    <property type="match status" value="4"/>
</dbReference>
<feature type="repeat" description="WD" evidence="3">
    <location>
        <begin position="248"/>
        <end position="282"/>
    </location>
</feature>
<evidence type="ECO:0000256" key="2">
    <source>
        <dbReference type="ARBA" id="ARBA00022737"/>
    </source>
</evidence>
<dbReference type="Pfam" id="PF23627">
    <property type="entry name" value="LisH_WDR26"/>
    <property type="match status" value="1"/>
</dbReference>
<dbReference type="PROSITE" id="PS50897">
    <property type="entry name" value="CTLH"/>
    <property type="match status" value="1"/>
</dbReference>
<dbReference type="Pfam" id="PF00400">
    <property type="entry name" value="WD40"/>
    <property type="match status" value="5"/>
</dbReference>
<dbReference type="CDD" id="cd00200">
    <property type="entry name" value="WD40"/>
    <property type="match status" value="1"/>
</dbReference>
<dbReference type="InterPro" id="IPR015943">
    <property type="entry name" value="WD40/YVTN_repeat-like_dom_sf"/>
</dbReference>
<dbReference type="InterPro" id="IPR051350">
    <property type="entry name" value="WD_repeat-ST_regulator"/>
</dbReference>
<name>A0AA35VIJ3_LACSI</name>
<evidence type="ECO:0000256" key="3">
    <source>
        <dbReference type="PROSITE-ProRule" id="PRU00221"/>
    </source>
</evidence>
<dbReference type="PROSITE" id="PS50896">
    <property type="entry name" value="LISH"/>
    <property type="match status" value="1"/>
</dbReference>
<gene>
    <name evidence="6" type="ORF">LSALG_LOCUS7412</name>
</gene>
<proteinExistence type="predicted"/>
<feature type="compositionally biased region" description="Low complexity" evidence="4">
    <location>
        <begin position="19"/>
        <end position="34"/>
    </location>
</feature>
<dbReference type="PROSITE" id="PS00678">
    <property type="entry name" value="WD_REPEATS_1"/>
    <property type="match status" value="2"/>
</dbReference>
<dbReference type="PRINTS" id="PR00320">
    <property type="entry name" value="GPROTEINBRPT"/>
</dbReference>
<evidence type="ECO:0000313" key="6">
    <source>
        <dbReference type="EMBL" id="CAI9266890.1"/>
    </source>
</evidence>
<feature type="region of interest" description="Disordered" evidence="4">
    <location>
        <begin position="1"/>
        <end position="35"/>
    </location>
</feature>
<accession>A0AA35VIJ3</accession>
<dbReference type="SMART" id="SM00668">
    <property type="entry name" value="CTLH"/>
    <property type="match status" value="1"/>
</dbReference>
<dbReference type="InterPro" id="IPR036322">
    <property type="entry name" value="WD40_repeat_dom_sf"/>
</dbReference>
<dbReference type="InterPro" id="IPR020472">
    <property type="entry name" value="WD40_PAC1"/>
</dbReference>
<dbReference type="SMART" id="SM00320">
    <property type="entry name" value="WD40"/>
    <property type="match status" value="7"/>
</dbReference>
<evidence type="ECO:0000313" key="7">
    <source>
        <dbReference type="Proteomes" id="UP001177003"/>
    </source>
</evidence>
<dbReference type="EMBL" id="OX465077">
    <property type="protein sequence ID" value="CAI9266890.1"/>
    <property type="molecule type" value="Genomic_DNA"/>
</dbReference>
<dbReference type="PROSITE" id="PS50294">
    <property type="entry name" value="WD_REPEATS_REGION"/>
    <property type="match status" value="3"/>
</dbReference>
<feature type="domain" description="CTLH" evidence="5">
    <location>
        <begin position="84"/>
        <end position="141"/>
    </location>
</feature>
<dbReference type="PANTHER" id="PTHR22838:SF20">
    <property type="entry name" value="WD REPEAT-CONTAINING PROTEIN 26-RELATED"/>
    <property type="match status" value="1"/>
</dbReference>
<evidence type="ECO:0000259" key="5">
    <source>
        <dbReference type="PROSITE" id="PS50897"/>
    </source>
</evidence>
<feature type="repeat" description="WD" evidence="3">
    <location>
        <begin position="335"/>
        <end position="369"/>
    </location>
</feature>
<dbReference type="InterPro" id="IPR001680">
    <property type="entry name" value="WD40_rpt"/>
</dbReference>
<dbReference type="InterPro" id="IPR006594">
    <property type="entry name" value="LisH"/>
</dbReference>
<feature type="repeat" description="WD" evidence="3">
    <location>
        <begin position="293"/>
        <end position="334"/>
    </location>
</feature>
<dbReference type="AlphaFoldDB" id="A0AA35VIJ3"/>